<dbReference type="EMBL" id="CAJZBQ010000062">
    <property type="protein sequence ID" value="CAG9335396.1"/>
    <property type="molecule type" value="Genomic_DNA"/>
</dbReference>
<dbReference type="AlphaFoldDB" id="A0AAU9KB11"/>
<sequence length="1091" mass="125665">MNSNQDPKVNAILECIASGDLRKAMKKVNSQIQNNELSKFYALKALVYQKLKKVPECMEIVKRLQTTSPDDIDSIEILIVIFKNLKKLDEVTELYEEAYEKFPSEDRGKNLYQAYSSQFKFGEQSKIALKLHKYHGNVEYAEWGAFSMLLLADTDSRQVGMVEIADLLFQKIKRRDGFAYTPTFFRLDIAIHERLKAFSEAIHLLNQHIDIISDYVERTSLIAKFYRLRGEHIHTLNLYHSILSLNQSETTARDLWQISIDYIDTIFEIVKLSCEGTTRFSQLGPFDPTSVVIKAVDTGTKHNIWKPLTGTESLVGIIIASLANIRAARDLIQGRGALIDLIKRQSYLLEMEFKRRLIFWNFSQGAEEYKDEAEPGGIFMPLILRYISLYYEIPTTPDEMTPFLYHLNATQLIPFKDKIQAFLDKTLDLNTNKIKCLKCTICCVKILRLVGCYSPPVIKTAGNMWEAAGFLIRKYLEYVEYEPNPKKNEIRLSDDLLLLAVEVLLQSIPEVTENTVDYNTISTNEEPFPSFSHRIFFCIGVLEYGMHRSPYNKTFKFKLMALYEKIKNYIAVAKIYNSLEVKDEQVETQSYIYYRMLIESPIHIKELQELSKNISHYHKTANYELLPYIHRAYSKYSIEEVKSLFDKKVTIENSYFKTIAQFITAYTGIFKTLLVPGQYFAKYLRENLALFNKTSTLSDISEFSQTADMVPLYDIGVIKIKPIRDIKAKIPYQPEALKEDPFKHRKLSPDSAYGLYLDNRIIHIHSMKLKLILDIVEQNIPGIESGLRALNSVLSQLDLLSKPALKKAINWRPGSSAAFDEAVPDKPFTGKFESEAEFINHKKLLDSKIWKFLLMIFEGAFRLICAHPSDNYSRTRSPTSRENNEYAEQDFTYKLTAFPHVSRHAEVLNLMLKDIESLIIPKEDYLKKLKLGLSKISSSLDADVGNEDNAENDDIMHPGMIYIINDVLHGPLLTVKMLMPSLISTLPSKQLPNDPHPDLNHVLNIHKCIEQLGTETNALLSKIKDYLDQQTRMSYWEQLGNTYLSTTGFQQYTSMLPPDTFRKILQNISTNHLEELKTTIEFISLLENIPN</sequence>
<evidence type="ECO:0000313" key="2">
    <source>
        <dbReference type="EMBL" id="CAG9335396.1"/>
    </source>
</evidence>
<dbReference type="Proteomes" id="UP001162131">
    <property type="component" value="Unassembled WGS sequence"/>
</dbReference>
<comment type="similarity">
    <text evidence="1">Belongs to the MDM20/NAA25 family.</text>
</comment>
<dbReference type="Pfam" id="PF09797">
    <property type="entry name" value="NatB_MDM20"/>
    <property type="match status" value="1"/>
</dbReference>
<reference evidence="2" key="1">
    <citation type="submission" date="2021-09" db="EMBL/GenBank/DDBJ databases">
        <authorList>
            <consortium name="AG Swart"/>
            <person name="Singh M."/>
            <person name="Singh A."/>
            <person name="Seah K."/>
            <person name="Emmerich C."/>
        </authorList>
    </citation>
    <scope>NUCLEOTIDE SEQUENCE</scope>
    <source>
        <strain evidence="2">ATCC30299</strain>
    </source>
</reference>
<dbReference type="PANTHER" id="PTHR22767">
    <property type="entry name" value="N-TERMINAL ACETYLTRANSFERASE-RELATED"/>
    <property type="match status" value="1"/>
</dbReference>
<evidence type="ECO:0000256" key="1">
    <source>
        <dbReference type="ARBA" id="ARBA00006298"/>
    </source>
</evidence>
<keyword evidence="3" id="KW-1185">Reference proteome</keyword>
<dbReference type="Gene3D" id="1.25.40.10">
    <property type="entry name" value="Tetratricopeptide repeat domain"/>
    <property type="match status" value="1"/>
</dbReference>
<dbReference type="PANTHER" id="PTHR22767:SF3">
    <property type="entry name" value="N-ALPHA-ACETYLTRANSFERASE 25, NATB AUXILIARY SUBUNIT"/>
    <property type="match status" value="1"/>
</dbReference>
<comment type="caution">
    <text evidence="2">The sequence shown here is derived from an EMBL/GenBank/DDBJ whole genome shotgun (WGS) entry which is preliminary data.</text>
</comment>
<evidence type="ECO:0000313" key="3">
    <source>
        <dbReference type="Proteomes" id="UP001162131"/>
    </source>
</evidence>
<dbReference type="SUPFAM" id="SSF48452">
    <property type="entry name" value="TPR-like"/>
    <property type="match status" value="1"/>
</dbReference>
<organism evidence="2 3">
    <name type="scientific">Blepharisma stoltei</name>
    <dbReference type="NCBI Taxonomy" id="1481888"/>
    <lineage>
        <taxon>Eukaryota</taxon>
        <taxon>Sar</taxon>
        <taxon>Alveolata</taxon>
        <taxon>Ciliophora</taxon>
        <taxon>Postciliodesmatophora</taxon>
        <taxon>Heterotrichea</taxon>
        <taxon>Heterotrichida</taxon>
        <taxon>Blepharismidae</taxon>
        <taxon>Blepharisma</taxon>
    </lineage>
</organism>
<dbReference type="InterPro" id="IPR011990">
    <property type="entry name" value="TPR-like_helical_dom_sf"/>
</dbReference>
<proteinExistence type="inferred from homology"/>
<dbReference type="InterPro" id="IPR019183">
    <property type="entry name" value="NAA25_NatB_aux_su"/>
</dbReference>
<name>A0AAU9KB11_9CILI</name>
<accession>A0AAU9KB11</accession>
<gene>
    <name evidence="2" type="ORF">BSTOLATCC_MIC63869</name>
</gene>
<protein>
    <submittedName>
        <fullName evidence="2">Uncharacterized protein</fullName>
    </submittedName>
</protein>
<dbReference type="GO" id="GO:0031416">
    <property type="term" value="C:NatB complex"/>
    <property type="evidence" value="ECO:0007669"/>
    <property type="project" value="TreeGrafter"/>
</dbReference>